<keyword evidence="4" id="KW-0808">Transferase</keyword>
<keyword evidence="8 10" id="KW-0333">Golgi apparatus</keyword>
<comment type="subcellular location">
    <subcellularLocation>
        <location evidence="1 10">Golgi apparatus membrane</location>
        <topology evidence="1 10">Single-pass type II membrane protein</topology>
    </subcellularLocation>
</comment>
<evidence type="ECO:0000256" key="2">
    <source>
        <dbReference type="ARBA" id="ARBA00008661"/>
    </source>
</evidence>
<dbReference type="PANTHER" id="PTHR11214:SF349">
    <property type="entry name" value="BETA-1,3-GALACTOSYLTRANSFERASE BRN"/>
    <property type="match status" value="1"/>
</dbReference>
<evidence type="ECO:0000256" key="5">
    <source>
        <dbReference type="ARBA" id="ARBA00022692"/>
    </source>
</evidence>
<keyword evidence="5 10" id="KW-0812">Transmembrane</keyword>
<evidence type="ECO:0000256" key="10">
    <source>
        <dbReference type="RuleBase" id="RU363063"/>
    </source>
</evidence>
<gene>
    <name evidence="11" type="ORF">MGAL_10B030641</name>
</gene>
<evidence type="ECO:0000256" key="6">
    <source>
        <dbReference type="ARBA" id="ARBA00022968"/>
    </source>
</evidence>
<keyword evidence="3 10" id="KW-0328">Glycosyltransferase</keyword>
<dbReference type="InterPro" id="IPR002659">
    <property type="entry name" value="Glyco_trans_31"/>
</dbReference>
<organism evidence="11 12">
    <name type="scientific">Mytilus galloprovincialis</name>
    <name type="common">Mediterranean mussel</name>
    <dbReference type="NCBI Taxonomy" id="29158"/>
    <lineage>
        <taxon>Eukaryota</taxon>
        <taxon>Metazoa</taxon>
        <taxon>Spiralia</taxon>
        <taxon>Lophotrochozoa</taxon>
        <taxon>Mollusca</taxon>
        <taxon>Bivalvia</taxon>
        <taxon>Autobranchia</taxon>
        <taxon>Pteriomorphia</taxon>
        <taxon>Mytilida</taxon>
        <taxon>Mytiloidea</taxon>
        <taxon>Mytilidae</taxon>
        <taxon>Mytilinae</taxon>
        <taxon>Mytilus</taxon>
    </lineage>
</organism>
<proteinExistence type="inferred from homology"/>
<dbReference type="GO" id="GO:0016758">
    <property type="term" value="F:hexosyltransferase activity"/>
    <property type="evidence" value="ECO:0007669"/>
    <property type="project" value="InterPro"/>
</dbReference>
<name>A0A8B6HD49_MYTGA</name>
<evidence type="ECO:0000313" key="12">
    <source>
        <dbReference type="Proteomes" id="UP000596742"/>
    </source>
</evidence>
<accession>A0A8B6HD49</accession>
<dbReference type="GO" id="GO:0000139">
    <property type="term" value="C:Golgi membrane"/>
    <property type="evidence" value="ECO:0007669"/>
    <property type="project" value="UniProtKB-SubCell"/>
</dbReference>
<evidence type="ECO:0000313" key="11">
    <source>
        <dbReference type="EMBL" id="VDI77621.1"/>
    </source>
</evidence>
<dbReference type="PANTHER" id="PTHR11214">
    <property type="entry name" value="BETA-1,3-N-ACETYLGLUCOSAMINYLTRANSFERASE"/>
    <property type="match status" value="1"/>
</dbReference>
<reference evidence="11" key="1">
    <citation type="submission" date="2018-11" db="EMBL/GenBank/DDBJ databases">
        <authorList>
            <person name="Alioto T."/>
            <person name="Alioto T."/>
        </authorList>
    </citation>
    <scope>NUCLEOTIDE SEQUENCE</scope>
</reference>
<keyword evidence="12" id="KW-1185">Reference proteome</keyword>
<protein>
    <recommendedName>
        <fullName evidence="10">Hexosyltransferase</fullName>
        <ecNumber evidence="10">2.4.1.-</ecNumber>
    </recommendedName>
</protein>
<evidence type="ECO:0000256" key="8">
    <source>
        <dbReference type="ARBA" id="ARBA00023034"/>
    </source>
</evidence>
<keyword evidence="7 10" id="KW-1133">Transmembrane helix</keyword>
<dbReference type="EC" id="2.4.1.-" evidence="10"/>
<dbReference type="Proteomes" id="UP000596742">
    <property type="component" value="Unassembled WGS sequence"/>
</dbReference>
<dbReference type="AlphaFoldDB" id="A0A8B6HD49"/>
<evidence type="ECO:0000256" key="1">
    <source>
        <dbReference type="ARBA" id="ARBA00004323"/>
    </source>
</evidence>
<keyword evidence="6 10" id="KW-0735">Signal-anchor</keyword>
<feature type="transmembrane region" description="Helical" evidence="10">
    <location>
        <begin position="6"/>
        <end position="31"/>
    </location>
</feature>
<sequence length="330" mass="38517">MIFHEIIFVLFFRLKFVIGLTCVVSLLLLLYEQYNLESDMFYDVPNIEKVIYDIQNKRFSNVNPLNEFNEKHIYKINPAKSMSQTTDQPSLQLIIIVKSYILNFGQRIAIRRTWGGMTSLRSKTVFFVGYLEGCDHLIEQESKQYKDIVQLNIADQYENVVYKTIYSLLWLSHGNIDAEFVHFVDDDRFINPINIYNFATDNIDSAELVMVGYKLVAVRPRRNKDTKTYISFKDYPFSFFPPYIIGGTILTNIRTVRILAIAIAFLKVIPIEDAYIGIVAKSVNIKLKHHYRFLPFKQSPFTLWNTASSPGYETAYSLLRDWNLVRVMNS</sequence>
<comment type="similarity">
    <text evidence="2 10">Belongs to the glycosyltransferase 31 family.</text>
</comment>
<dbReference type="Gene3D" id="3.90.550.50">
    <property type="match status" value="1"/>
</dbReference>
<dbReference type="EMBL" id="UYJE01009866">
    <property type="protein sequence ID" value="VDI77621.1"/>
    <property type="molecule type" value="Genomic_DNA"/>
</dbReference>
<dbReference type="OrthoDB" id="6052873at2759"/>
<evidence type="ECO:0000256" key="7">
    <source>
        <dbReference type="ARBA" id="ARBA00022989"/>
    </source>
</evidence>
<evidence type="ECO:0000256" key="9">
    <source>
        <dbReference type="ARBA" id="ARBA00023136"/>
    </source>
</evidence>
<dbReference type="GO" id="GO:0008194">
    <property type="term" value="F:UDP-glycosyltransferase activity"/>
    <property type="evidence" value="ECO:0007669"/>
    <property type="project" value="TreeGrafter"/>
</dbReference>
<keyword evidence="9 10" id="KW-0472">Membrane</keyword>
<evidence type="ECO:0000256" key="4">
    <source>
        <dbReference type="ARBA" id="ARBA00022679"/>
    </source>
</evidence>
<comment type="caution">
    <text evidence="11">The sequence shown here is derived from an EMBL/GenBank/DDBJ whole genome shotgun (WGS) entry which is preliminary data.</text>
</comment>
<dbReference type="GO" id="GO:0006493">
    <property type="term" value="P:protein O-linked glycosylation"/>
    <property type="evidence" value="ECO:0007669"/>
    <property type="project" value="TreeGrafter"/>
</dbReference>
<evidence type="ECO:0000256" key="3">
    <source>
        <dbReference type="ARBA" id="ARBA00022676"/>
    </source>
</evidence>
<dbReference type="Pfam" id="PF01762">
    <property type="entry name" value="Galactosyl_T"/>
    <property type="match status" value="1"/>
</dbReference>